<proteinExistence type="predicted"/>
<dbReference type="Proteomes" id="UP000018763">
    <property type="component" value="Chromosome"/>
</dbReference>
<dbReference type="eggNOG" id="COG2203">
    <property type="taxonomic scope" value="Bacteria"/>
</dbReference>
<dbReference type="KEGG" id="mne:D174_09180"/>
<gene>
    <name evidence="5" type="ORF">D174_09180</name>
</gene>
<dbReference type="eggNOG" id="COG2208">
    <property type="taxonomic scope" value="Bacteria"/>
</dbReference>
<dbReference type="SMART" id="SM00065">
    <property type="entry name" value="GAF"/>
    <property type="match status" value="1"/>
</dbReference>
<evidence type="ECO:0000256" key="1">
    <source>
        <dbReference type="ARBA" id="ARBA00022801"/>
    </source>
</evidence>
<evidence type="ECO:0000256" key="2">
    <source>
        <dbReference type="SAM" id="MobiDB-lite"/>
    </source>
</evidence>
<dbReference type="GO" id="GO:0016301">
    <property type="term" value="F:kinase activity"/>
    <property type="evidence" value="ECO:0007669"/>
    <property type="project" value="UniProtKB-KW"/>
</dbReference>
<dbReference type="SMART" id="SM00331">
    <property type="entry name" value="PP2C_SIG"/>
    <property type="match status" value="1"/>
</dbReference>
<dbReference type="RefSeq" id="WP_019514343.1">
    <property type="nucleotide sequence ID" value="NC_023036.2"/>
</dbReference>
<organism evidence="5 6">
    <name type="scientific">Mycolicibacterium neoaurum VKM Ac-1815D</name>
    <dbReference type="NCBI Taxonomy" id="700508"/>
    <lineage>
        <taxon>Bacteria</taxon>
        <taxon>Bacillati</taxon>
        <taxon>Actinomycetota</taxon>
        <taxon>Actinomycetes</taxon>
        <taxon>Mycobacteriales</taxon>
        <taxon>Mycobacteriaceae</taxon>
        <taxon>Mycolicibacterium</taxon>
    </lineage>
</organism>
<dbReference type="PANTHER" id="PTHR43156">
    <property type="entry name" value="STAGE II SPORULATION PROTEIN E-RELATED"/>
    <property type="match status" value="1"/>
</dbReference>
<dbReference type="GO" id="GO:0016791">
    <property type="term" value="F:phosphatase activity"/>
    <property type="evidence" value="ECO:0007669"/>
    <property type="project" value="TreeGrafter"/>
</dbReference>
<feature type="domain" description="PPM-type phosphatase" evidence="4">
    <location>
        <begin position="260"/>
        <end position="478"/>
    </location>
</feature>
<keyword evidence="5" id="KW-0808">Transferase</keyword>
<evidence type="ECO:0000259" key="4">
    <source>
        <dbReference type="SMART" id="SM00331"/>
    </source>
</evidence>
<dbReference type="SUPFAM" id="SSF55781">
    <property type="entry name" value="GAF domain-like"/>
    <property type="match status" value="1"/>
</dbReference>
<reference evidence="5 6" key="1">
    <citation type="journal article" date="2014" name="Genome Announc.">
        <title>Complete Genome Sequence of Sterol-Transforming Mycobacterium neoaurum Strain VKM Ac-1815D.</title>
        <authorList>
            <person name="Shtratnikova V.Y."/>
            <person name="Bragin E.Y."/>
            <person name="Dovbnya D.V."/>
            <person name="Pekov Y.A."/>
            <person name="Schelkunov M.I."/>
            <person name="Strizhov N."/>
            <person name="Ivashina T.V."/>
            <person name="Ashapkin V.V."/>
            <person name="Donova M.V."/>
        </authorList>
    </citation>
    <scope>NUCLEOTIDE SEQUENCE [LARGE SCALE GENOMIC DNA]</scope>
    <source>
        <strain evidence="5 6">VKM Ac-1815D</strain>
    </source>
</reference>
<dbReference type="GeneID" id="43449663"/>
<dbReference type="InterPro" id="IPR052016">
    <property type="entry name" value="Bact_Sigma-Reg"/>
</dbReference>
<evidence type="ECO:0000313" key="6">
    <source>
        <dbReference type="Proteomes" id="UP000018763"/>
    </source>
</evidence>
<dbReference type="Pfam" id="PF01590">
    <property type="entry name" value="GAF"/>
    <property type="match status" value="1"/>
</dbReference>
<protein>
    <submittedName>
        <fullName evidence="5">Histidine kinase</fullName>
    </submittedName>
</protein>
<dbReference type="EMBL" id="CP006936">
    <property type="protein sequence ID" value="AHC24741.1"/>
    <property type="molecule type" value="Genomic_DNA"/>
</dbReference>
<name>V5XAN5_MYCNE</name>
<dbReference type="InterPro" id="IPR029016">
    <property type="entry name" value="GAF-like_dom_sf"/>
</dbReference>
<dbReference type="Pfam" id="PF07228">
    <property type="entry name" value="SpoIIE"/>
    <property type="match status" value="1"/>
</dbReference>
<dbReference type="PANTHER" id="PTHR43156:SF2">
    <property type="entry name" value="STAGE II SPORULATION PROTEIN E"/>
    <property type="match status" value="1"/>
</dbReference>
<dbReference type="Gene3D" id="3.30.450.40">
    <property type="match status" value="1"/>
</dbReference>
<keyword evidence="6" id="KW-1185">Reference proteome</keyword>
<feature type="region of interest" description="Disordered" evidence="2">
    <location>
        <begin position="206"/>
        <end position="238"/>
    </location>
</feature>
<sequence length="480" mass="51438">MSTDDIDADERTRLAAVGRYRKVIGPSDPVLARIATILAEVFDAPYGAVTLVERDSIWMIGTHGLGIDRIDRQDGLCATAISGSGPHVVPDCRTDSRTAGNRFVHEHGIGFYACVPLITFDGHHLGAVSAMDTGPRSDPSPTQLSLLADLAVVVIEQLELRLSSSEALTVEHGLRAVAEAELDSTRADRDAARRDRDSAHLALDEARSDRAVAQRDRDQARSDRDEAQLDREAAERERDSIDDYATALQQVLVPPVLPDIPGLDLVAGYHPASPRDVSGDFYDAFALDERTWGLFIGDVQGHGVHAAVLTTLIRYSLRAALLHDREPASALAELNAVLLRELRPRRFATVSVLILRPRGAGGFDLVMATGGHPPALLLDPRATTAHAVRPDTGMLVGATPHATFGTLRLTLEPGQTLLLYTDGLTEARRGAEPFDDAALATYGATRTALSAAALIDDLATLIPKLDPTDDIALLALGANS</sequence>
<dbReference type="Gene3D" id="3.60.40.10">
    <property type="entry name" value="PPM-type phosphatase domain"/>
    <property type="match status" value="1"/>
</dbReference>
<evidence type="ECO:0000313" key="5">
    <source>
        <dbReference type="EMBL" id="AHC24741.1"/>
    </source>
</evidence>
<dbReference type="InterPro" id="IPR003018">
    <property type="entry name" value="GAF"/>
</dbReference>
<keyword evidence="5" id="KW-0418">Kinase</keyword>
<evidence type="ECO:0000259" key="3">
    <source>
        <dbReference type="SMART" id="SM00065"/>
    </source>
</evidence>
<accession>V5XAN5</accession>
<dbReference type="InterPro" id="IPR036457">
    <property type="entry name" value="PPM-type-like_dom_sf"/>
</dbReference>
<dbReference type="AlphaFoldDB" id="V5XAN5"/>
<keyword evidence="1" id="KW-0378">Hydrolase</keyword>
<dbReference type="SUPFAM" id="SSF81606">
    <property type="entry name" value="PP2C-like"/>
    <property type="match status" value="1"/>
</dbReference>
<feature type="domain" description="GAF" evidence="3">
    <location>
        <begin position="26"/>
        <end position="165"/>
    </location>
</feature>
<dbReference type="InterPro" id="IPR001932">
    <property type="entry name" value="PPM-type_phosphatase-like_dom"/>
</dbReference>